<comment type="caution">
    <text evidence="1">The sequence shown here is derived from an EMBL/GenBank/DDBJ whole genome shotgun (WGS) entry which is preliminary data.</text>
</comment>
<organism evidence="1 2">
    <name type="scientific">Reticulibacter mediterranei</name>
    <dbReference type="NCBI Taxonomy" id="2778369"/>
    <lineage>
        <taxon>Bacteria</taxon>
        <taxon>Bacillati</taxon>
        <taxon>Chloroflexota</taxon>
        <taxon>Ktedonobacteria</taxon>
        <taxon>Ktedonobacterales</taxon>
        <taxon>Reticulibacteraceae</taxon>
        <taxon>Reticulibacter</taxon>
    </lineage>
</organism>
<evidence type="ECO:0000313" key="1">
    <source>
        <dbReference type="EMBL" id="GHO92483.1"/>
    </source>
</evidence>
<dbReference type="Proteomes" id="UP000597444">
    <property type="component" value="Unassembled WGS sequence"/>
</dbReference>
<keyword evidence="2" id="KW-1185">Reference proteome</keyword>
<reference evidence="1" key="1">
    <citation type="submission" date="2020-10" db="EMBL/GenBank/DDBJ databases">
        <title>Taxonomic study of unclassified bacteria belonging to the class Ktedonobacteria.</title>
        <authorList>
            <person name="Yabe S."/>
            <person name="Wang C.M."/>
            <person name="Zheng Y."/>
            <person name="Sakai Y."/>
            <person name="Cavaletti L."/>
            <person name="Monciardini P."/>
            <person name="Donadio S."/>
        </authorList>
    </citation>
    <scope>NUCLEOTIDE SEQUENCE</scope>
    <source>
        <strain evidence="1">ID150040</strain>
    </source>
</reference>
<protein>
    <submittedName>
        <fullName evidence="1">Uncharacterized protein</fullName>
    </submittedName>
</protein>
<evidence type="ECO:0000313" key="2">
    <source>
        <dbReference type="Proteomes" id="UP000597444"/>
    </source>
</evidence>
<sequence length="60" mass="7280">MRDLSRNYEIWGLHRYTSNRLNISMDDEDMFIGERKIINISLFTRMVMYATIEDNSKVEF</sequence>
<gene>
    <name evidence="1" type="ORF">KSF_025310</name>
</gene>
<proteinExistence type="predicted"/>
<dbReference type="AlphaFoldDB" id="A0A8J3N1D4"/>
<name>A0A8J3N1D4_9CHLR</name>
<accession>A0A8J3N1D4</accession>
<dbReference type="EMBL" id="BNJK01000001">
    <property type="protein sequence ID" value="GHO92483.1"/>
    <property type="molecule type" value="Genomic_DNA"/>
</dbReference>